<dbReference type="EMBL" id="CAJFDI010000006">
    <property type="protein sequence ID" value="CAD5234838.1"/>
    <property type="molecule type" value="Genomic_DNA"/>
</dbReference>
<dbReference type="EMBL" id="CAJFCV020000006">
    <property type="protein sequence ID" value="CAG9130859.1"/>
    <property type="molecule type" value="Genomic_DNA"/>
</dbReference>
<accession>A0A1I7RR68</accession>
<dbReference type="SMART" id="SM00181">
    <property type="entry name" value="EGF"/>
    <property type="match status" value="1"/>
</dbReference>
<proteinExistence type="predicted"/>
<organism evidence="5 7">
    <name type="scientific">Bursaphelenchus xylophilus</name>
    <name type="common">Pinewood nematode worm</name>
    <name type="synonym">Aphelenchoides xylophilus</name>
    <dbReference type="NCBI Taxonomy" id="6326"/>
    <lineage>
        <taxon>Eukaryota</taxon>
        <taxon>Metazoa</taxon>
        <taxon>Ecdysozoa</taxon>
        <taxon>Nematoda</taxon>
        <taxon>Chromadorea</taxon>
        <taxon>Rhabditida</taxon>
        <taxon>Tylenchina</taxon>
        <taxon>Tylenchomorpha</taxon>
        <taxon>Aphelenchoidea</taxon>
        <taxon>Aphelenchoididae</taxon>
        <taxon>Bursaphelenchus</taxon>
    </lineage>
</organism>
<evidence type="ECO:0000259" key="3">
    <source>
        <dbReference type="PROSITE" id="PS50026"/>
    </source>
</evidence>
<evidence type="ECO:0000256" key="2">
    <source>
        <dbReference type="PROSITE-ProRule" id="PRU00076"/>
    </source>
</evidence>
<dbReference type="PROSITE" id="PS01186">
    <property type="entry name" value="EGF_2"/>
    <property type="match status" value="1"/>
</dbReference>
<reference evidence="7" key="1">
    <citation type="submission" date="2016-11" db="UniProtKB">
        <authorList>
            <consortium name="WormBaseParasite"/>
        </authorList>
    </citation>
    <scope>IDENTIFICATION</scope>
</reference>
<sequence>MIEKLPPNPEFKAIVSHKYDFEYEYLFISFQSMTMRSLLLLAVIAIGCMSNNIEDDEDRCTPGRCLNGGKCVEEENMAHCECKFGFKGEFCESRSFPVFNFFQHDPEYMYDHPKNPWSDRLETEAIKPILASSTQTIADVIERFYNNIQEVYNRAKFVEKHQQADMFFN</sequence>
<dbReference type="Pfam" id="PF00008">
    <property type="entry name" value="EGF"/>
    <property type="match status" value="1"/>
</dbReference>
<dbReference type="Proteomes" id="UP000659654">
    <property type="component" value="Unassembled WGS sequence"/>
</dbReference>
<dbReference type="InterPro" id="IPR001881">
    <property type="entry name" value="EGF-like_Ca-bd_dom"/>
</dbReference>
<evidence type="ECO:0000313" key="4">
    <source>
        <dbReference type="EMBL" id="CAD5234838.1"/>
    </source>
</evidence>
<dbReference type="SMART" id="SM00179">
    <property type="entry name" value="EGF_CA"/>
    <property type="match status" value="1"/>
</dbReference>
<dbReference type="PROSITE" id="PS50026">
    <property type="entry name" value="EGF_3"/>
    <property type="match status" value="1"/>
</dbReference>
<dbReference type="SUPFAM" id="SSF57196">
    <property type="entry name" value="EGF/Laminin"/>
    <property type="match status" value="1"/>
</dbReference>
<evidence type="ECO:0000313" key="5">
    <source>
        <dbReference type="Proteomes" id="UP000095284"/>
    </source>
</evidence>
<dbReference type="Gene3D" id="2.10.25.10">
    <property type="entry name" value="Laminin"/>
    <property type="match status" value="1"/>
</dbReference>
<feature type="domain" description="EGF-like" evidence="3">
    <location>
        <begin position="56"/>
        <end position="92"/>
    </location>
</feature>
<dbReference type="PROSITE" id="PS00022">
    <property type="entry name" value="EGF_1"/>
    <property type="match status" value="1"/>
</dbReference>
<keyword evidence="6" id="KW-1185">Reference proteome</keyword>
<evidence type="ECO:0000256" key="1">
    <source>
        <dbReference type="ARBA" id="ARBA00023157"/>
    </source>
</evidence>
<evidence type="ECO:0000313" key="6">
    <source>
        <dbReference type="Proteomes" id="UP000659654"/>
    </source>
</evidence>
<dbReference type="AlphaFoldDB" id="A0A1I7RR68"/>
<feature type="disulfide bond" evidence="2">
    <location>
        <begin position="82"/>
        <end position="91"/>
    </location>
</feature>
<dbReference type="OrthoDB" id="5797291at2759"/>
<comment type="caution">
    <text evidence="2">Lacks conserved residue(s) required for the propagation of feature annotation.</text>
</comment>
<dbReference type="Proteomes" id="UP000095284">
    <property type="component" value="Unplaced"/>
</dbReference>
<gene>
    <name evidence="4" type="ORF">BXYJ_LOCUS14929</name>
</gene>
<dbReference type="GO" id="GO:0005509">
    <property type="term" value="F:calcium ion binding"/>
    <property type="evidence" value="ECO:0007669"/>
    <property type="project" value="InterPro"/>
</dbReference>
<dbReference type="CDD" id="cd00054">
    <property type="entry name" value="EGF_CA"/>
    <property type="match status" value="1"/>
</dbReference>
<dbReference type="InterPro" id="IPR000742">
    <property type="entry name" value="EGF"/>
</dbReference>
<name>A0A1I7RR68_BURXY</name>
<keyword evidence="2" id="KW-0245">EGF-like domain</keyword>
<dbReference type="Proteomes" id="UP000582659">
    <property type="component" value="Unassembled WGS sequence"/>
</dbReference>
<reference evidence="4" key="2">
    <citation type="submission" date="2020-09" db="EMBL/GenBank/DDBJ databases">
        <authorList>
            <person name="Kikuchi T."/>
        </authorList>
    </citation>
    <scope>NUCLEOTIDE SEQUENCE</scope>
    <source>
        <strain evidence="4">Ka4C1</strain>
    </source>
</reference>
<evidence type="ECO:0000313" key="7">
    <source>
        <dbReference type="WBParaSite" id="BXY_0321500.1"/>
    </source>
</evidence>
<dbReference type="WBParaSite" id="BXY_0321500.1">
    <property type="protein sequence ID" value="BXY_0321500.1"/>
    <property type="gene ID" value="BXY_0321500"/>
</dbReference>
<protein>
    <submittedName>
        <fullName evidence="4">(pine wood nematode) hypothetical protein</fullName>
    </submittedName>
    <submittedName>
        <fullName evidence="7">EGF-like domain-containing protein</fullName>
    </submittedName>
</protein>
<keyword evidence="1 2" id="KW-1015">Disulfide bond</keyword>